<reference evidence="1" key="1">
    <citation type="submission" date="2021-06" db="EMBL/GenBank/DDBJ databases">
        <authorList>
            <person name="Criscuolo A."/>
        </authorList>
    </citation>
    <scope>NUCLEOTIDE SEQUENCE</scope>
    <source>
        <strain evidence="1">CIP111600</strain>
    </source>
</reference>
<dbReference type="PANTHER" id="PTHR43649:SF12">
    <property type="entry name" value="DIACETYLCHITOBIOSE BINDING PROTEIN DASA"/>
    <property type="match status" value="1"/>
</dbReference>
<keyword evidence="2" id="KW-1185">Reference proteome</keyword>
<sequence>MENKRMKKTVCVLSIAGMLSGCSSTGNQLPENKPQEPSTEPVTIRIANSGSASHSDEEFNKLFVEPVRRKYPHITLELVKYGSKEAIKSPADWIASGSIPDLIVHSNGSMGELFAYDLMTDITPLVKQTGTDLSRFDPVVLDAVKIASDDGALVGLPFTQQFSALYYNKNIFDRFGIAYPKDGMTWEETVALSRSLARTVDGVSYMGLHPERLIRPAYPLSLTLVNPRTNRSQVDSSEWRRVIQLQQQIVSIPGNWDGKSSRNDFWTKQNVAMLGSVNILSNLLQAGAQGGFEQWDVAQYPSYSNQPNVYGMVDAWVIVMTKPSKHKLQAMQVMNVLTSDEVQLLAARQLAKMSTLANSSFNQQLGADDPVLKQKRIASIFKSKPAPAPKFSMYEASARPFLENNFPKVVSGAIDSNTLLRDAEEQINQMLDQQKK</sequence>
<dbReference type="PANTHER" id="PTHR43649">
    <property type="entry name" value="ARABINOSE-BINDING PROTEIN-RELATED"/>
    <property type="match status" value="1"/>
</dbReference>
<dbReference type="EMBL" id="CAJVAS010000037">
    <property type="protein sequence ID" value="CAG7647131.1"/>
    <property type="molecule type" value="Genomic_DNA"/>
</dbReference>
<dbReference type="RefSeq" id="WP_218095044.1">
    <property type="nucleotide sequence ID" value="NZ_CAJVAS010000037.1"/>
</dbReference>
<dbReference type="InterPro" id="IPR006059">
    <property type="entry name" value="SBP"/>
</dbReference>
<protein>
    <recommendedName>
        <fullName evidence="3">Extracellular solute-binding protein</fullName>
    </recommendedName>
</protein>
<dbReference type="Proteomes" id="UP000693672">
    <property type="component" value="Unassembled WGS sequence"/>
</dbReference>
<evidence type="ECO:0000313" key="1">
    <source>
        <dbReference type="EMBL" id="CAG7647131.1"/>
    </source>
</evidence>
<gene>
    <name evidence="1" type="ORF">PAESOLCIP111_05319</name>
</gene>
<dbReference type="InterPro" id="IPR050490">
    <property type="entry name" value="Bact_solute-bd_prot1"/>
</dbReference>
<dbReference type="AlphaFoldDB" id="A0A916K967"/>
<organism evidence="1 2">
    <name type="scientific">Paenibacillus solanacearum</name>
    <dbReference type="NCBI Taxonomy" id="2048548"/>
    <lineage>
        <taxon>Bacteria</taxon>
        <taxon>Bacillati</taxon>
        <taxon>Bacillota</taxon>
        <taxon>Bacilli</taxon>
        <taxon>Bacillales</taxon>
        <taxon>Paenibacillaceae</taxon>
        <taxon>Paenibacillus</taxon>
    </lineage>
</organism>
<dbReference type="PROSITE" id="PS51257">
    <property type="entry name" value="PROKAR_LIPOPROTEIN"/>
    <property type="match status" value="1"/>
</dbReference>
<dbReference type="Pfam" id="PF13416">
    <property type="entry name" value="SBP_bac_8"/>
    <property type="match status" value="1"/>
</dbReference>
<accession>A0A916K967</accession>
<evidence type="ECO:0000313" key="2">
    <source>
        <dbReference type="Proteomes" id="UP000693672"/>
    </source>
</evidence>
<comment type="caution">
    <text evidence="1">The sequence shown here is derived from an EMBL/GenBank/DDBJ whole genome shotgun (WGS) entry which is preliminary data.</text>
</comment>
<name>A0A916K967_9BACL</name>
<evidence type="ECO:0008006" key="3">
    <source>
        <dbReference type="Google" id="ProtNLM"/>
    </source>
</evidence>
<proteinExistence type="predicted"/>